<feature type="compositionally biased region" description="Polar residues" evidence="1">
    <location>
        <begin position="136"/>
        <end position="146"/>
    </location>
</feature>
<feature type="region of interest" description="Disordered" evidence="1">
    <location>
        <begin position="136"/>
        <end position="160"/>
    </location>
</feature>
<name>A0A0U5G1Y9_ASPCI</name>
<dbReference type="Proteomes" id="UP000054771">
    <property type="component" value="Unassembled WGS sequence"/>
</dbReference>
<organism evidence="2 3">
    <name type="scientific">Aspergillus calidoustus</name>
    <dbReference type="NCBI Taxonomy" id="454130"/>
    <lineage>
        <taxon>Eukaryota</taxon>
        <taxon>Fungi</taxon>
        <taxon>Dikarya</taxon>
        <taxon>Ascomycota</taxon>
        <taxon>Pezizomycotina</taxon>
        <taxon>Eurotiomycetes</taxon>
        <taxon>Eurotiomycetidae</taxon>
        <taxon>Eurotiales</taxon>
        <taxon>Aspergillaceae</taxon>
        <taxon>Aspergillus</taxon>
        <taxon>Aspergillus subgen. Nidulantes</taxon>
    </lineage>
</organism>
<evidence type="ECO:0000256" key="1">
    <source>
        <dbReference type="SAM" id="MobiDB-lite"/>
    </source>
</evidence>
<evidence type="ECO:0000313" key="3">
    <source>
        <dbReference type="Proteomes" id="UP000054771"/>
    </source>
</evidence>
<accession>A0A0U5G1Y9</accession>
<proteinExistence type="predicted"/>
<dbReference type="EMBL" id="CDMC01000003">
    <property type="protein sequence ID" value="CEL03471.1"/>
    <property type="molecule type" value="Genomic_DNA"/>
</dbReference>
<protein>
    <submittedName>
        <fullName evidence="2">Uncharacterized protein</fullName>
    </submittedName>
</protein>
<sequence>MAQKRRIRELEEDRKILLYLVEALVGALGERGLDAHVRELVCLVRNKAPLEEIRLFVGHASSSSDKSDEETVASDGVAFKAIDCAASDCHARDMSSSNEFLPGSTQMVQESSTCARLSIQNLIDSTEIGEETETFISSIPDLSTSPTPEPNVSRKRVDSRVEDNALASVKGINALMDHPH</sequence>
<reference evidence="3" key="1">
    <citation type="journal article" date="2016" name="Genome Announc.">
        <title>Draft genome sequences of fungus Aspergillus calidoustus.</title>
        <authorList>
            <person name="Horn F."/>
            <person name="Linde J."/>
            <person name="Mattern D.J."/>
            <person name="Walther G."/>
            <person name="Guthke R."/>
            <person name="Scherlach K."/>
            <person name="Martin K."/>
            <person name="Brakhage A.A."/>
            <person name="Petzke L."/>
            <person name="Valiante V."/>
        </authorList>
    </citation>
    <scope>NUCLEOTIDE SEQUENCE [LARGE SCALE GENOMIC DNA]</scope>
    <source>
        <strain evidence="3">SF006504</strain>
    </source>
</reference>
<keyword evidence="3" id="KW-1185">Reference proteome</keyword>
<dbReference type="AlphaFoldDB" id="A0A0U5G1Y9"/>
<gene>
    <name evidence="2" type="ORF">ASPCAL04625</name>
</gene>
<evidence type="ECO:0000313" key="2">
    <source>
        <dbReference type="EMBL" id="CEL03471.1"/>
    </source>
</evidence>